<dbReference type="InterPro" id="IPR014004">
    <property type="entry name" value="Transpt-assoc_nodulatn_dom_bac"/>
</dbReference>
<comment type="caution">
    <text evidence="3">The sequence shown here is derived from an EMBL/GenBank/DDBJ whole genome shotgun (WGS) entry which is preliminary data.</text>
</comment>
<evidence type="ECO:0000259" key="2">
    <source>
        <dbReference type="PROSITE" id="PS50914"/>
    </source>
</evidence>
<protein>
    <submittedName>
        <fullName evidence="3">Phospholipid-binding domain protein</fullName>
    </submittedName>
</protein>
<dbReference type="HOGENOM" id="CLU_083606_3_0_6"/>
<dbReference type="Pfam" id="PF04972">
    <property type="entry name" value="BON"/>
    <property type="match status" value="2"/>
</dbReference>
<organism evidence="3 4">
    <name type="scientific">Cardiobacterium hominis (strain ATCC 15826 / DSM 8339 / NCTC 10426 / 6573)</name>
    <dbReference type="NCBI Taxonomy" id="638300"/>
    <lineage>
        <taxon>Bacteria</taxon>
        <taxon>Pseudomonadati</taxon>
        <taxon>Pseudomonadota</taxon>
        <taxon>Gammaproteobacteria</taxon>
        <taxon>Cardiobacteriales</taxon>
        <taxon>Cardiobacteriaceae</taxon>
        <taxon>Cardiobacterium</taxon>
    </lineage>
</organism>
<dbReference type="EMBL" id="ACKY01000062">
    <property type="protein sequence ID" value="EEV88584.1"/>
    <property type="molecule type" value="Genomic_DNA"/>
</dbReference>
<name>C8N9W8_CARH6</name>
<dbReference type="PANTHER" id="PTHR34606:SF4">
    <property type="entry name" value="OUTER MEMBRANE LIPOPROTEIN DOLP"/>
    <property type="match status" value="1"/>
</dbReference>
<gene>
    <name evidence="3" type="ORF">HMPREF0198_1296</name>
</gene>
<accession>C8N9W8</accession>
<keyword evidence="4" id="KW-1185">Reference proteome</keyword>
<feature type="domain" description="BON" evidence="2">
    <location>
        <begin position="160"/>
        <end position="229"/>
    </location>
</feature>
<proteinExistence type="predicted"/>
<sequence>MVRRRNAEQGFTAIAIWHMGGGRYIMRHLESKADICWFMKKILSLLIATLLLQGCAPLLLGGAATAGVGVAHDRRSTGTLIDDNTLEVKVKGTIASNKLLADNSNVSVTGYNGMVLLTGEAFDDNIRQQITAMAKSVPGVKRVENQLVIGRRSTFMERAYDSKQTAKVKTALLDIKLPGFDPTRVKVVTEHGYTYLLGIVSREEAEAAASVASRVTGVKEVVTMFEISNDPSAHNLSGTL</sequence>
<evidence type="ECO:0000256" key="1">
    <source>
        <dbReference type="ARBA" id="ARBA00022729"/>
    </source>
</evidence>
<feature type="domain" description="BON" evidence="2">
    <location>
        <begin position="82"/>
        <end position="151"/>
    </location>
</feature>
<dbReference type="InterPro" id="IPR051686">
    <property type="entry name" value="Lipoprotein_DolP"/>
</dbReference>
<dbReference type="STRING" id="2718.CHUV0807_0820"/>
<dbReference type="PROSITE" id="PS50914">
    <property type="entry name" value="BON"/>
    <property type="match status" value="2"/>
</dbReference>
<evidence type="ECO:0000313" key="3">
    <source>
        <dbReference type="EMBL" id="EEV88584.1"/>
    </source>
</evidence>
<dbReference type="PANTHER" id="PTHR34606">
    <property type="entry name" value="BON DOMAIN-CONTAINING PROTEIN"/>
    <property type="match status" value="1"/>
</dbReference>
<keyword evidence="1" id="KW-0732">Signal</keyword>
<dbReference type="Gene3D" id="3.30.1340.30">
    <property type="match status" value="1"/>
</dbReference>
<reference evidence="3 4" key="1">
    <citation type="submission" date="2009-08" db="EMBL/GenBank/DDBJ databases">
        <authorList>
            <person name="Qin X."/>
            <person name="Bachman B."/>
            <person name="Battles P."/>
            <person name="Bell A."/>
            <person name="Bess C."/>
            <person name="Bickham C."/>
            <person name="Chaboub L."/>
            <person name="Chen D."/>
            <person name="Coyle M."/>
            <person name="Deiros D.R."/>
            <person name="Dinh H."/>
            <person name="Forbes L."/>
            <person name="Fowler G."/>
            <person name="Francisco L."/>
            <person name="Fu Q."/>
            <person name="Gubbala S."/>
            <person name="Hale W."/>
            <person name="Han Y."/>
            <person name="Hemphill L."/>
            <person name="Highlander S.K."/>
            <person name="Hirani K."/>
            <person name="Hogues M."/>
            <person name="Jackson L."/>
            <person name="Jakkamsetti A."/>
            <person name="Javaid M."/>
            <person name="Jiang H."/>
            <person name="Korchina V."/>
            <person name="Kovar C."/>
            <person name="Lara F."/>
            <person name="Lee S."/>
            <person name="Mata R."/>
            <person name="Mathew T."/>
            <person name="Moen C."/>
            <person name="Morales K."/>
            <person name="Munidasa M."/>
            <person name="Nazareth L."/>
            <person name="Ngo R."/>
            <person name="Nguyen L."/>
            <person name="Okwuonu G."/>
            <person name="Ongeri F."/>
            <person name="Patil S."/>
            <person name="Petrosino J."/>
            <person name="Pham C."/>
            <person name="Pham P."/>
            <person name="Pu L.-L."/>
            <person name="Puazo M."/>
            <person name="Raj R."/>
            <person name="Reid J."/>
            <person name="Rouhana J."/>
            <person name="Saada N."/>
            <person name="Shang Y."/>
            <person name="Simmons D."/>
            <person name="Thornton R."/>
            <person name="Warren J."/>
            <person name="Weissenberger G."/>
            <person name="Zhang J."/>
            <person name="Zhang L."/>
            <person name="Zhou C."/>
            <person name="Zhu D."/>
            <person name="Muzny D."/>
            <person name="Worley K."/>
            <person name="Gibbs R."/>
        </authorList>
    </citation>
    <scope>NUCLEOTIDE SEQUENCE [LARGE SCALE GENOMIC DNA]</scope>
    <source>
        <strain evidence="4">ATCC 15826 / DSM 8339 / NCTC 10426 / 6573</strain>
    </source>
</reference>
<evidence type="ECO:0000313" key="4">
    <source>
        <dbReference type="Proteomes" id="UP000004870"/>
    </source>
</evidence>
<dbReference type="InterPro" id="IPR007055">
    <property type="entry name" value="BON_dom"/>
</dbReference>
<dbReference type="SMART" id="SM00749">
    <property type="entry name" value="BON"/>
    <property type="match status" value="2"/>
</dbReference>
<dbReference type="AlphaFoldDB" id="C8N9W8"/>
<dbReference type="Proteomes" id="UP000004870">
    <property type="component" value="Unassembled WGS sequence"/>
</dbReference>